<protein>
    <submittedName>
        <fullName evidence="1">Uncharacterized protein</fullName>
    </submittedName>
</protein>
<dbReference type="EMBL" id="LOXM01000070">
    <property type="protein sequence ID" value="KVG71652.1"/>
    <property type="molecule type" value="Genomic_DNA"/>
</dbReference>
<evidence type="ECO:0000313" key="2">
    <source>
        <dbReference type="Proteomes" id="UP000064029"/>
    </source>
</evidence>
<proteinExistence type="predicted"/>
<organism evidence="1 2">
    <name type="scientific">Burkholderia ubonensis</name>
    <dbReference type="NCBI Taxonomy" id="101571"/>
    <lineage>
        <taxon>Bacteria</taxon>
        <taxon>Pseudomonadati</taxon>
        <taxon>Pseudomonadota</taxon>
        <taxon>Betaproteobacteria</taxon>
        <taxon>Burkholderiales</taxon>
        <taxon>Burkholderiaceae</taxon>
        <taxon>Burkholderia</taxon>
        <taxon>Burkholderia cepacia complex</taxon>
    </lineage>
</organism>
<reference evidence="1 2" key="1">
    <citation type="submission" date="2015-11" db="EMBL/GenBank/DDBJ databases">
        <title>Expanding the genomic diversity of Burkholderia species for the development of highly accurate diagnostics.</title>
        <authorList>
            <person name="Sahl J."/>
            <person name="Keim P."/>
            <person name="Wagner D."/>
        </authorList>
    </citation>
    <scope>NUCLEOTIDE SEQUENCE [LARGE SCALE GENOMIC DNA]</scope>
    <source>
        <strain evidence="1 2">MSMB2036</strain>
    </source>
</reference>
<dbReference type="RefSeq" id="WP_059750456.1">
    <property type="nucleotide sequence ID" value="NZ_CP013416.1"/>
</dbReference>
<name>A0A103RPV5_9BURK</name>
<evidence type="ECO:0000313" key="1">
    <source>
        <dbReference type="EMBL" id="KVG71652.1"/>
    </source>
</evidence>
<gene>
    <name evidence="1" type="ORF">WJ33_21115</name>
</gene>
<dbReference type="Proteomes" id="UP000064029">
    <property type="component" value="Unassembled WGS sequence"/>
</dbReference>
<comment type="caution">
    <text evidence="1">The sequence shown here is derived from an EMBL/GenBank/DDBJ whole genome shotgun (WGS) entry which is preliminary data.</text>
</comment>
<sequence>MKFSQQFFSNSFFEQDNAKLELTDLARKACFFHQDAAGLYSWMSLSLRASGRFEWMDRRTPACESVSAEDLAGHCARRR</sequence>
<accession>A0A103RPV5</accession>
<dbReference type="AlphaFoldDB" id="A0A103RPV5"/>